<protein>
    <submittedName>
        <fullName evidence="7">FabD/lysophospholipase-like protein</fullName>
    </submittedName>
</protein>
<dbReference type="SUPFAM" id="SSF52151">
    <property type="entry name" value="FabD/lysophospholipase-like"/>
    <property type="match status" value="1"/>
</dbReference>
<dbReference type="Proteomes" id="UP000217790">
    <property type="component" value="Unassembled WGS sequence"/>
</dbReference>
<dbReference type="GO" id="GO:0016042">
    <property type="term" value="P:lipid catabolic process"/>
    <property type="evidence" value="ECO:0007669"/>
    <property type="project" value="UniProtKB-UniRule"/>
</dbReference>
<dbReference type="GO" id="GO:0046486">
    <property type="term" value="P:glycerolipid metabolic process"/>
    <property type="evidence" value="ECO:0007669"/>
    <property type="project" value="UniProtKB-ARBA"/>
</dbReference>
<keyword evidence="3 4" id="KW-0443">Lipid metabolism</keyword>
<feature type="active site" description="Proton acceptor" evidence="4">
    <location>
        <position position="259"/>
    </location>
</feature>
<evidence type="ECO:0000256" key="4">
    <source>
        <dbReference type="PROSITE-ProRule" id="PRU01161"/>
    </source>
</evidence>
<feature type="short sequence motif" description="GXGXXG" evidence="4">
    <location>
        <begin position="91"/>
        <end position="96"/>
    </location>
</feature>
<gene>
    <name evidence="7" type="ORF">ARMGADRAFT_1089497</name>
</gene>
<keyword evidence="8" id="KW-1185">Reference proteome</keyword>
<accession>A0A2H3CPR3</accession>
<evidence type="ECO:0000313" key="8">
    <source>
        <dbReference type="Proteomes" id="UP000217790"/>
    </source>
</evidence>
<keyword evidence="1 4" id="KW-0378">Hydrolase</keyword>
<dbReference type="GO" id="GO:0019369">
    <property type="term" value="P:arachidonate metabolic process"/>
    <property type="evidence" value="ECO:0007669"/>
    <property type="project" value="TreeGrafter"/>
</dbReference>
<dbReference type="PROSITE" id="PS51635">
    <property type="entry name" value="PNPLA"/>
    <property type="match status" value="1"/>
</dbReference>
<organism evidence="7 8">
    <name type="scientific">Armillaria gallica</name>
    <name type="common">Bulbous honey fungus</name>
    <name type="synonym">Armillaria bulbosa</name>
    <dbReference type="NCBI Taxonomy" id="47427"/>
    <lineage>
        <taxon>Eukaryota</taxon>
        <taxon>Fungi</taxon>
        <taxon>Dikarya</taxon>
        <taxon>Basidiomycota</taxon>
        <taxon>Agaricomycotina</taxon>
        <taxon>Agaricomycetes</taxon>
        <taxon>Agaricomycetidae</taxon>
        <taxon>Agaricales</taxon>
        <taxon>Marasmiineae</taxon>
        <taxon>Physalacriaceae</taxon>
        <taxon>Armillaria</taxon>
    </lineage>
</organism>
<evidence type="ECO:0000256" key="5">
    <source>
        <dbReference type="SAM" id="MobiDB-lite"/>
    </source>
</evidence>
<evidence type="ECO:0000256" key="3">
    <source>
        <dbReference type="ARBA" id="ARBA00023098"/>
    </source>
</evidence>
<dbReference type="STRING" id="47427.A0A2H3CPR3"/>
<evidence type="ECO:0000313" key="7">
    <source>
        <dbReference type="EMBL" id="PBK83374.1"/>
    </source>
</evidence>
<feature type="short sequence motif" description="GXSXG" evidence="4">
    <location>
        <begin position="131"/>
        <end position="135"/>
    </location>
</feature>
<dbReference type="PANTHER" id="PTHR24185">
    <property type="entry name" value="CALCIUM-INDEPENDENT PHOSPHOLIPASE A2-GAMMA"/>
    <property type="match status" value="1"/>
</dbReference>
<dbReference type="OMA" id="CGREDAY"/>
<dbReference type="AlphaFoldDB" id="A0A2H3CPR3"/>
<feature type="region of interest" description="Disordered" evidence="5">
    <location>
        <begin position="1"/>
        <end position="49"/>
    </location>
</feature>
<dbReference type="PANTHER" id="PTHR24185:SF1">
    <property type="entry name" value="CALCIUM-INDEPENDENT PHOSPHOLIPASE A2-GAMMA"/>
    <property type="match status" value="1"/>
</dbReference>
<dbReference type="InParanoid" id="A0A2H3CPR3"/>
<dbReference type="InterPro" id="IPR016035">
    <property type="entry name" value="Acyl_Trfase/lysoPLipase"/>
</dbReference>
<comment type="caution">
    <text evidence="4">Lacks conserved residue(s) required for the propagation of feature annotation.</text>
</comment>
<dbReference type="GO" id="GO:0016020">
    <property type="term" value="C:membrane"/>
    <property type="evidence" value="ECO:0007669"/>
    <property type="project" value="TreeGrafter"/>
</dbReference>
<feature type="domain" description="PNPLA" evidence="6">
    <location>
        <begin position="87"/>
        <end position="272"/>
    </location>
</feature>
<evidence type="ECO:0000256" key="2">
    <source>
        <dbReference type="ARBA" id="ARBA00022963"/>
    </source>
</evidence>
<feature type="active site" description="Nucleophile" evidence="4">
    <location>
        <position position="133"/>
    </location>
</feature>
<proteinExistence type="predicted"/>
<name>A0A2H3CPR3_ARMGA</name>
<dbReference type="EMBL" id="KZ293707">
    <property type="protein sequence ID" value="PBK83374.1"/>
    <property type="molecule type" value="Genomic_DNA"/>
</dbReference>
<evidence type="ECO:0000256" key="1">
    <source>
        <dbReference type="ARBA" id="ARBA00022801"/>
    </source>
</evidence>
<dbReference type="OrthoDB" id="630895at2759"/>
<dbReference type="GO" id="GO:0047499">
    <property type="term" value="F:calcium-independent phospholipase A2 activity"/>
    <property type="evidence" value="ECO:0007669"/>
    <property type="project" value="TreeGrafter"/>
</dbReference>
<reference evidence="8" key="1">
    <citation type="journal article" date="2017" name="Nat. Ecol. Evol.">
        <title>Genome expansion and lineage-specific genetic innovations in the forest pathogenic fungi Armillaria.</title>
        <authorList>
            <person name="Sipos G."/>
            <person name="Prasanna A.N."/>
            <person name="Walter M.C."/>
            <person name="O'Connor E."/>
            <person name="Balint B."/>
            <person name="Krizsan K."/>
            <person name="Kiss B."/>
            <person name="Hess J."/>
            <person name="Varga T."/>
            <person name="Slot J."/>
            <person name="Riley R."/>
            <person name="Boka B."/>
            <person name="Rigling D."/>
            <person name="Barry K."/>
            <person name="Lee J."/>
            <person name="Mihaltcheva S."/>
            <person name="LaButti K."/>
            <person name="Lipzen A."/>
            <person name="Waldron R."/>
            <person name="Moloney N.M."/>
            <person name="Sperisen C."/>
            <person name="Kredics L."/>
            <person name="Vagvoelgyi C."/>
            <person name="Patrignani A."/>
            <person name="Fitzpatrick D."/>
            <person name="Nagy I."/>
            <person name="Doyle S."/>
            <person name="Anderson J.B."/>
            <person name="Grigoriev I.V."/>
            <person name="Gueldener U."/>
            <person name="Muensterkoetter M."/>
            <person name="Nagy L.G."/>
        </authorList>
    </citation>
    <scope>NUCLEOTIDE SEQUENCE [LARGE SCALE GENOMIC DNA]</scope>
    <source>
        <strain evidence="8">Ar21-2</strain>
    </source>
</reference>
<keyword evidence="2 4" id="KW-0442">Lipid degradation</keyword>
<dbReference type="InterPro" id="IPR002641">
    <property type="entry name" value="PNPLA_dom"/>
</dbReference>
<evidence type="ECO:0000259" key="6">
    <source>
        <dbReference type="PROSITE" id="PS51635"/>
    </source>
</evidence>
<dbReference type="Gene3D" id="3.40.1090.10">
    <property type="entry name" value="Cytosolic phospholipase A2 catalytic domain"/>
    <property type="match status" value="2"/>
</dbReference>
<dbReference type="Pfam" id="PF01734">
    <property type="entry name" value="Patatin"/>
    <property type="match status" value="1"/>
</dbReference>
<sequence length="376" mass="41345">MQFGTATPISPLHPLPESSTRPRFWKGTLHRTNTQRWKRTQKTSRERSRGLLLPSKQGWSGPAVLPQLSMAVHAGPSILSDLPVNLLSLDGGGIRGVSELFILDEIMKRIQLRKNLPIAPKLCDYLNLIGGTSTGGLIAIMLGRLKMSTDEALQSYNKISNVVFSAENRKPFYSDGKFKATTLEREIKNVVHQAGYSNNQKLLDPDVGPNSKGNTVSAHIKDFPTKVRTARYGKLRVLPQHFKAIEIAGLGGFGPNYVDAGLGFSNPTKEVRDGAKELFGASAYPSASGQAILVLVLKRIMTDCESVADELAKEYGSDDAYFRFNVLHGAEGVSLDEWKKMSEVMAHTSSYLRGPEVSREIDRVVAYLCSSLPRTK</sequence>